<gene>
    <name evidence="1" type="ORF">PBRA_008587</name>
</gene>
<evidence type="ECO:0000313" key="1">
    <source>
        <dbReference type="EMBL" id="CEP01645.1"/>
    </source>
</evidence>
<dbReference type="SUPFAM" id="SSF57850">
    <property type="entry name" value="RING/U-box"/>
    <property type="match status" value="1"/>
</dbReference>
<proteinExistence type="predicted"/>
<dbReference type="Proteomes" id="UP000039324">
    <property type="component" value="Unassembled WGS sequence"/>
</dbReference>
<evidence type="ECO:0008006" key="3">
    <source>
        <dbReference type="Google" id="ProtNLM"/>
    </source>
</evidence>
<organism evidence="1 2">
    <name type="scientific">Plasmodiophora brassicae</name>
    <name type="common">Clubroot disease agent</name>
    <dbReference type="NCBI Taxonomy" id="37360"/>
    <lineage>
        <taxon>Eukaryota</taxon>
        <taxon>Sar</taxon>
        <taxon>Rhizaria</taxon>
        <taxon>Endomyxa</taxon>
        <taxon>Phytomyxea</taxon>
        <taxon>Plasmodiophorida</taxon>
        <taxon>Plasmodiophoridae</taxon>
        <taxon>Plasmodiophora</taxon>
    </lineage>
</organism>
<dbReference type="OrthoDB" id="8062037at2759"/>
<keyword evidence="2" id="KW-1185">Reference proteome</keyword>
<protein>
    <recommendedName>
        <fullName evidence="3">RING-type domain-containing protein</fullName>
    </recommendedName>
</protein>
<name>A0A0G4J278_PLABS</name>
<accession>A0A0G4J278</accession>
<dbReference type="Gene3D" id="3.30.40.10">
    <property type="entry name" value="Zinc/RING finger domain, C3HC4 (zinc finger)"/>
    <property type="match status" value="1"/>
</dbReference>
<dbReference type="AlphaFoldDB" id="A0A0G4J278"/>
<dbReference type="EMBL" id="CDSF01000114">
    <property type="protein sequence ID" value="CEP01645.1"/>
    <property type="molecule type" value="Genomic_DNA"/>
</dbReference>
<sequence length="128" mass="14685">MDLVNPDIDWVPIAKDFVNHILRERPFEYNYRLLELAHRYNVSRLILSMGYYLKLPTTEAPAIRGVPLSDDVCAICLEPCTRIYHLAKLSNCSHLYHMNCIVGCVRTTGLPNVQDRHEGRLVYPSAIS</sequence>
<reference evidence="1 2" key="1">
    <citation type="submission" date="2015-02" db="EMBL/GenBank/DDBJ databases">
        <authorList>
            <person name="Chooi Y.-H."/>
        </authorList>
    </citation>
    <scope>NUCLEOTIDE SEQUENCE [LARGE SCALE GENOMIC DNA]</scope>
    <source>
        <strain evidence="1">E3</strain>
    </source>
</reference>
<evidence type="ECO:0000313" key="2">
    <source>
        <dbReference type="Proteomes" id="UP000039324"/>
    </source>
</evidence>
<dbReference type="InterPro" id="IPR013083">
    <property type="entry name" value="Znf_RING/FYVE/PHD"/>
</dbReference>